<dbReference type="Proteomes" id="UP000076603">
    <property type="component" value="Unassembled WGS sequence"/>
</dbReference>
<dbReference type="STRING" id="1121326.CLMAG_52440"/>
<comment type="caution">
    <text evidence="1">The sequence shown here is derived from an EMBL/GenBank/DDBJ whole genome shotgun (WGS) entry which is preliminary data.</text>
</comment>
<protein>
    <submittedName>
        <fullName evidence="1">Uncharacterized protein</fullName>
    </submittedName>
</protein>
<name>A0A161W2E1_9CLOT</name>
<organism evidence="1 2">
    <name type="scientific">Clostridium magnum DSM 2767</name>
    <dbReference type="NCBI Taxonomy" id="1121326"/>
    <lineage>
        <taxon>Bacteria</taxon>
        <taxon>Bacillati</taxon>
        <taxon>Bacillota</taxon>
        <taxon>Clostridia</taxon>
        <taxon>Eubacteriales</taxon>
        <taxon>Clostridiaceae</taxon>
        <taxon>Clostridium</taxon>
    </lineage>
</organism>
<dbReference type="RefSeq" id="WP_242873133.1">
    <property type="nucleotide sequence ID" value="NZ_FQXL01000045.1"/>
</dbReference>
<gene>
    <name evidence="1" type="ORF">CLMAG_52440</name>
</gene>
<dbReference type="PATRIC" id="fig|1121326.3.peg.5302"/>
<proteinExistence type="predicted"/>
<sequence>MNKIQKPSVNKVNKVHKPTKYNKHQHNCGCNHDHSHEALYGELKEVPAVFSYSTSFELDKEVTADELKSCLVDWVESLKLWVSDNKYFIGHIKIFAENEKGFNLWLSTTGKNINIKSSEKYQDNNIKNITINMTAIIFGTDEQTLRSITLENLDRRLPHRS</sequence>
<keyword evidence="2" id="KW-1185">Reference proteome</keyword>
<dbReference type="AlphaFoldDB" id="A0A161W2E1"/>
<evidence type="ECO:0000313" key="1">
    <source>
        <dbReference type="EMBL" id="KZL89340.1"/>
    </source>
</evidence>
<accession>A0A161W2E1</accession>
<dbReference type="EMBL" id="LWAE01000009">
    <property type="protein sequence ID" value="KZL89340.1"/>
    <property type="molecule type" value="Genomic_DNA"/>
</dbReference>
<reference evidence="1 2" key="1">
    <citation type="submission" date="2016-04" db="EMBL/GenBank/DDBJ databases">
        <title>Genome sequence of Clostridium magnum DSM 2767.</title>
        <authorList>
            <person name="Poehlein A."/>
            <person name="Uhlig R."/>
            <person name="Fischer R."/>
            <person name="Bahl H."/>
            <person name="Daniel R."/>
        </authorList>
    </citation>
    <scope>NUCLEOTIDE SEQUENCE [LARGE SCALE GENOMIC DNA]</scope>
    <source>
        <strain evidence="1 2">DSM 2767</strain>
    </source>
</reference>
<evidence type="ECO:0000313" key="2">
    <source>
        <dbReference type="Proteomes" id="UP000076603"/>
    </source>
</evidence>